<dbReference type="Pfam" id="PF01653">
    <property type="entry name" value="DNA_ligase_aden"/>
    <property type="match status" value="1"/>
</dbReference>
<dbReference type="AlphaFoldDB" id="A0A073IQU8"/>
<comment type="similarity">
    <text evidence="13 14">Belongs to the NAD-dependent DNA ligase family. LigA subfamily.</text>
</comment>
<keyword evidence="10 14" id="KW-0520">NAD</keyword>
<dbReference type="FunFam" id="1.10.150.20:FF:000007">
    <property type="entry name" value="DNA ligase"/>
    <property type="match status" value="1"/>
</dbReference>
<keyword evidence="11 14" id="KW-0234">DNA repair</keyword>
<feature type="binding site" evidence="14">
    <location>
        <position position="426"/>
    </location>
    <ligand>
        <name>Zn(2+)</name>
        <dbReference type="ChEBI" id="CHEBI:29105"/>
    </ligand>
</feature>
<dbReference type="NCBIfam" id="NF005932">
    <property type="entry name" value="PRK07956.1"/>
    <property type="match status" value="1"/>
</dbReference>
<dbReference type="Gene3D" id="3.30.470.30">
    <property type="entry name" value="DNA ligase/mRNA capping enzyme"/>
    <property type="match status" value="1"/>
</dbReference>
<feature type="binding site" evidence="14">
    <location>
        <position position="138"/>
    </location>
    <ligand>
        <name>NAD(+)</name>
        <dbReference type="ChEBI" id="CHEBI:57540"/>
    </ligand>
</feature>
<evidence type="ECO:0000256" key="11">
    <source>
        <dbReference type="ARBA" id="ARBA00023204"/>
    </source>
</evidence>
<evidence type="ECO:0000256" key="9">
    <source>
        <dbReference type="ARBA" id="ARBA00022842"/>
    </source>
</evidence>
<dbReference type="InterPro" id="IPR013839">
    <property type="entry name" value="DNAligase_adenylation"/>
</dbReference>
<dbReference type="InterPro" id="IPR001357">
    <property type="entry name" value="BRCT_dom"/>
</dbReference>
<dbReference type="PATRIC" id="fig|2754.20.peg.1460"/>
<protein>
    <recommendedName>
        <fullName evidence="3 14">DNA ligase</fullName>
        <ecNumber evidence="2 14">6.5.1.2</ecNumber>
    </recommendedName>
    <alternativeName>
        <fullName evidence="14">Polydeoxyribonucleotide synthase [NAD(+)]</fullName>
    </alternativeName>
</protein>
<dbReference type="InterPro" id="IPR001679">
    <property type="entry name" value="DNA_ligase"/>
</dbReference>
<dbReference type="SMART" id="SM00278">
    <property type="entry name" value="HhH1"/>
    <property type="match status" value="4"/>
</dbReference>
<keyword evidence="4 14" id="KW-0436">Ligase</keyword>
<keyword evidence="5 14" id="KW-0235">DNA replication</keyword>
<dbReference type="PROSITE" id="PS01056">
    <property type="entry name" value="DNA_LIGASE_N2"/>
    <property type="match status" value="1"/>
</dbReference>
<feature type="binding site" evidence="14">
    <location>
        <position position="408"/>
    </location>
    <ligand>
        <name>Zn(2+)</name>
        <dbReference type="ChEBI" id="CHEBI:29105"/>
    </ligand>
</feature>
<dbReference type="SUPFAM" id="SSF50249">
    <property type="entry name" value="Nucleic acid-binding proteins"/>
    <property type="match status" value="1"/>
</dbReference>
<feature type="binding site" evidence="14">
    <location>
        <position position="174"/>
    </location>
    <ligand>
        <name>NAD(+)</name>
        <dbReference type="ChEBI" id="CHEBI:57540"/>
    </ligand>
</feature>
<dbReference type="PIRSF" id="PIRSF001604">
    <property type="entry name" value="LigA"/>
    <property type="match status" value="1"/>
</dbReference>
<gene>
    <name evidence="14" type="primary">ligA</name>
    <name evidence="17" type="ORF">EH55_06000</name>
</gene>
<dbReference type="InterPro" id="IPR013840">
    <property type="entry name" value="DNAligase_N"/>
</dbReference>
<dbReference type="InterPro" id="IPR036420">
    <property type="entry name" value="BRCT_dom_sf"/>
</dbReference>
<dbReference type="SUPFAM" id="SSF56091">
    <property type="entry name" value="DNA ligase/mRNA capping enzyme, catalytic domain"/>
    <property type="match status" value="1"/>
</dbReference>
<dbReference type="GO" id="GO:0003677">
    <property type="term" value="F:DNA binding"/>
    <property type="evidence" value="ECO:0007669"/>
    <property type="project" value="InterPro"/>
</dbReference>
<reference evidence="17 18" key="1">
    <citation type="submission" date="2014-04" db="EMBL/GenBank/DDBJ databases">
        <title>Draft Genome Sequence of Synergistes jonesii.</title>
        <authorList>
            <person name="Coil D.A."/>
            <person name="Eisen J.A."/>
            <person name="Holland-Moritz H.E."/>
        </authorList>
    </citation>
    <scope>NUCLEOTIDE SEQUENCE [LARGE SCALE GENOMIC DNA]</scope>
    <source>
        <strain evidence="17 18">78-1</strain>
    </source>
</reference>
<proteinExistence type="inferred from homology"/>
<dbReference type="Pfam" id="PF00533">
    <property type="entry name" value="BRCT"/>
    <property type="match status" value="1"/>
</dbReference>
<evidence type="ECO:0000256" key="13">
    <source>
        <dbReference type="ARBA" id="ARBA00060881"/>
    </source>
</evidence>
<evidence type="ECO:0000256" key="2">
    <source>
        <dbReference type="ARBA" id="ARBA00012722"/>
    </source>
</evidence>
<dbReference type="GO" id="GO:0005829">
    <property type="term" value="C:cytosol"/>
    <property type="evidence" value="ECO:0007669"/>
    <property type="project" value="TreeGrafter"/>
</dbReference>
<dbReference type="Gene3D" id="2.40.50.140">
    <property type="entry name" value="Nucleic acid-binding proteins"/>
    <property type="match status" value="1"/>
</dbReference>
<dbReference type="Pfam" id="PF12826">
    <property type="entry name" value="HHH_2"/>
    <property type="match status" value="1"/>
</dbReference>
<dbReference type="CDD" id="cd00114">
    <property type="entry name" value="LIGANc"/>
    <property type="match status" value="1"/>
</dbReference>
<evidence type="ECO:0000313" key="17">
    <source>
        <dbReference type="EMBL" id="KEJ91935.1"/>
    </source>
</evidence>
<dbReference type="EMBL" id="JMKI01000036">
    <property type="protein sequence ID" value="KEJ91935.1"/>
    <property type="molecule type" value="Genomic_DNA"/>
</dbReference>
<dbReference type="OrthoDB" id="9759736at2"/>
<evidence type="ECO:0000256" key="1">
    <source>
        <dbReference type="ARBA" id="ARBA00004067"/>
    </source>
</evidence>
<evidence type="ECO:0000256" key="15">
    <source>
        <dbReference type="RuleBase" id="RU000618"/>
    </source>
</evidence>
<dbReference type="PANTHER" id="PTHR23389:SF9">
    <property type="entry name" value="DNA LIGASE"/>
    <property type="match status" value="1"/>
</dbReference>
<dbReference type="InterPro" id="IPR004150">
    <property type="entry name" value="NAD_DNA_ligase_OB"/>
</dbReference>
<dbReference type="InterPro" id="IPR003583">
    <property type="entry name" value="Hlx-hairpin-Hlx_DNA-bd_motif"/>
</dbReference>
<dbReference type="GO" id="GO:0003911">
    <property type="term" value="F:DNA ligase (NAD+) activity"/>
    <property type="evidence" value="ECO:0007669"/>
    <property type="project" value="UniProtKB-UniRule"/>
</dbReference>
<dbReference type="Proteomes" id="UP000027665">
    <property type="component" value="Unassembled WGS sequence"/>
</dbReference>
<dbReference type="InterPro" id="IPR033136">
    <property type="entry name" value="DNA_ligase_CS"/>
</dbReference>
<comment type="cofactor">
    <cofactor evidence="14">
        <name>Mg(2+)</name>
        <dbReference type="ChEBI" id="CHEBI:18420"/>
    </cofactor>
    <cofactor evidence="14">
        <name>Mn(2+)</name>
        <dbReference type="ChEBI" id="CHEBI:29035"/>
    </cofactor>
</comment>
<dbReference type="EC" id="6.5.1.2" evidence="2 14"/>
<organism evidence="17 18">
    <name type="scientific">Synergistes jonesii</name>
    <dbReference type="NCBI Taxonomy" id="2754"/>
    <lineage>
        <taxon>Bacteria</taxon>
        <taxon>Thermotogati</taxon>
        <taxon>Synergistota</taxon>
        <taxon>Synergistia</taxon>
        <taxon>Synergistales</taxon>
        <taxon>Synergistaceae</taxon>
        <taxon>Synergistes</taxon>
    </lineage>
</organism>
<dbReference type="HAMAP" id="MF_01588">
    <property type="entry name" value="DNA_ligase_A"/>
    <property type="match status" value="1"/>
</dbReference>
<dbReference type="RefSeq" id="WP_037976627.1">
    <property type="nucleotide sequence ID" value="NZ_JMKI01000036.1"/>
</dbReference>
<dbReference type="Gene3D" id="3.40.50.10190">
    <property type="entry name" value="BRCT domain"/>
    <property type="match status" value="1"/>
</dbReference>
<comment type="caution">
    <text evidence="17">The sequence shown here is derived from an EMBL/GenBank/DDBJ whole genome shotgun (WGS) entry which is preliminary data.</text>
</comment>
<name>A0A073IQU8_9BACT</name>
<dbReference type="GeneID" id="90983833"/>
<dbReference type="Gene3D" id="1.10.150.20">
    <property type="entry name" value="5' to 3' exonuclease, C-terminal subdomain"/>
    <property type="match status" value="2"/>
</dbReference>
<feature type="binding site" evidence="14">
    <location>
        <position position="290"/>
    </location>
    <ligand>
        <name>NAD(+)</name>
        <dbReference type="ChEBI" id="CHEBI:57540"/>
    </ligand>
</feature>
<keyword evidence="18" id="KW-1185">Reference proteome</keyword>
<dbReference type="SUPFAM" id="SSF52113">
    <property type="entry name" value="BRCT domain"/>
    <property type="match status" value="1"/>
</dbReference>
<dbReference type="Gene3D" id="1.10.287.610">
    <property type="entry name" value="Helix hairpin bin"/>
    <property type="match status" value="1"/>
</dbReference>
<dbReference type="GO" id="GO:0006260">
    <property type="term" value="P:DNA replication"/>
    <property type="evidence" value="ECO:0007669"/>
    <property type="project" value="UniProtKB-KW"/>
</dbReference>
<feature type="binding site" evidence="14">
    <location>
        <begin position="35"/>
        <end position="39"/>
    </location>
    <ligand>
        <name>NAD(+)</name>
        <dbReference type="ChEBI" id="CHEBI:57540"/>
    </ligand>
</feature>
<feature type="binding site" evidence="14">
    <location>
        <begin position="84"/>
        <end position="85"/>
    </location>
    <ligand>
        <name>NAD(+)</name>
        <dbReference type="ChEBI" id="CHEBI:57540"/>
    </ligand>
</feature>
<dbReference type="InterPro" id="IPR041663">
    <property type="entry name" value="DisA/LigA_HHH"/>
</dbReference>
<evidence type="ECO:0000256" key="5">
    <source>
        <dbReference type="ARBA" id="ARBA00022705"/>
    </source>
</evidence>
<feature type="binding site" evidence="14">
    <location>
        <position position="411"/>
    </location>
    <ligand>
        <name>Zn(2+)</name>
        <dbReference type="ChEBI" id="CHEBI:29105"/>
    </ligand>
</feature>
<evidence type="ECO:0000256" key="4">
    <source>
        <dbReference type="ARBA" id="ARBA00022598"/>
    </source>
</evidence>
<evidence type="ECO:0000256" key="10">
    <source>
        <dbReference type="ARBA" id="ARBA00023027"/>
    </source>
</evidence>
<evidence type="ECO:0000256" key="6">
    <source>
        <dbReference type="ARBA" id="ARBA00022723"/>
    </source>
</evidence>
<dbReference type="FunFam" id="3.30.470.30:FF:000001">
    <property type="entry name" value="DNA ligase"/>
    <property type="match status" value="1"/>
</dbReference>
<feature type="domain" description="BRCT" evidence="16">
    <location>
        <begin position="594"/>
        <end position="664"/>
    </location>
</feature>
<feature type="binding site" evidence="14">
    <location>
        <position position="314"/>
    </location>
    <ligand>
        <name>NAD(+)</name>
        <dbReference type="ChEBI" id="CHEBI:57540"/>
    </ligand>
</feature>
<evidence type="ECO:0000256" key="8">
    <source>
        <dbReference type="ARBA" id="ARBA00022833"/>
    </source>
</evidence>
<dbReference type="PROSITE" id="PS50172">
    <property type="entry name" value="BRCT"/>
    <property type="match status" value="1"/>
</dbReference>
<accession>A0A073IQU8</accession>
<keyword evidence="6 14" id="KW-0479">Metal-binding</keyword>
<dbReference type="GO" id="GO:0046872">
    <property type="term" value="F:metal ion binding"/>
    <property type="evidence" value="ECO:0007669"/>
    <property type="project" value="UniProtKB-KW"/>
</dbReference>
<dbReference type="NCBIfam" id="TIGR00575">
    <property type="entry name" value="dnlj"/>
    <property type="match status" value="1"/>
</dbReference>
<dbReference type="FunFam" id="2.40.50.140:FF:000012">
    <property type="entry name" value="DNA ligase"/>
    <property type="match status" value="1"/>
</dbReference>
<dbReference type="FunFam" id="1.10.287.610:FF:000002">
    <property type="entry name" value="DNA ligase"/>
    <property type="match status" value="1"/>
</dbReference>
<dbReference type="PANTHER" id="PTHR23389">
    <property type="entry name" value="CHROMOSOME TRANSMISSION FIDELITY FACTOR 18"/>
    <property type="match status" value="1"/>
</dbReference>
<comment type="function">
    <text evidence="1 14">DNA ligase that catalyzes the formation of phosphodiester linkages between 5'-phosphoryl and 3'-hydroxyl groups in double-stranded DNA using NAD as a coenzyme and as the energy source for the reaction. It is essential for DNA replication and repair of damaged DNA.</text>
</comment>
<evidence type="ECO:0000256" key="12">
    <source>
        <dbReference type="ARBA" id="ARBA00034005"/>
    </source>
</evidence>
<keyword evidence="7 14" id="KW-0227">DNA damage</keyword>
<dbReference type="Gene3D" id="6.20.10.30">
    <property type="match status" value="1"/>
</dbReference>
<dbReference type="InterPro" id="IPR018239">
    <property type="entry name" value="DNA_ligase_AS"/>
</dbReference>
<feature type="binding site" evidence="14">
    <location>
        <position position="431"/>
    </location>
    <ligand>
        <name>Zn(2+)</name>
        <dbReference type="ChEBI" id="CHEBI:29105"/>
    </ligand>
</feature>
<feature type="binding site" evidence="14">
    <location>
        <position position="115"/>
    </location>
    <ligand>
        <name>NAD(+)</name>
        <dbReference type="ChEBI" id="CHEBI:57540"/>
    </ligand>
</feature>
<evidence type="ECO:0000259" key="16">
    <source>
        <dbReference type="PROSITE" id="PS50172"/>
    </source>
</evidence>
<dbReference type="InterPro" id="IPR012340">
    <property type="entry name" value="NA-bd_OB-fold"/>
</dbReference>
<dbReference type="eggNOG" id="COG0272">
    <property type="taxonomic scope" value="Bacteria"/>
</dbReference>
<dbReference type="SMART" id="SM00292">
    <property type="entry name" value="BRCT"/>
    <property type="match status" value="1"/>
</dbReference>
<feature type="active site" description="N6-AMP-lysine intermediate" evidence="14">
    <location>
        <position position="117"/>
    </location>
</feature>
<dbReference type="GO" id="GO:0006281">
    <property type="term" value="P:DNA repair"/>
    <property type="evidence" value="ECO:0007669"/>
    <property type="project" value="UniProtKB-KW"/>
</dbReference>
<dbReference type="STRING" id="2754.EH55_06000"/>
<dbReference type="InterPro" id="IPR004149">
    <property type="entry name" value="Znf_DNAligase_C4"/>
</dbReference>
<keyword evidence="14" id="KW-0464">Manganese</keyword>
<dbReference type="Pfam" id="PF14520">
    <property type="entry name" value="HHH_5"/>
    <property type="match status" value="1"/>
</dbReference>
<dbReference type="SMART" id="SM00532">
    <property type="entry name" value="LIGANc"/>
    <property type="match status" value="1"/>
</dbReference>
<keyword evidence="9 14" id="KW-0460">Magnesium</keyword>
<evidence type="ECO:0000256" key="14">
    <source>
        <dbReference type="HAMAP-Rule" id="MF_01588"/>
    </source>
</evidence>
<dbReference type="PROSITE" id="PS01055">
    <property type="entry name" value="DNA_LIGASE_N1"/>
    <property type="match status" value="1"/>
</dbReference>
<keyword evidence="8 14" id="KW-0862">Zinc</keyword>
<evidence type="ECO:0000256" key="7">
    <source>
        <dbReference type="ARBA" id="ARBA00022763"/>
    </source>
</evidence>
<sequence>MDGYESLKERAKELREELARHAKLYYVDDAPEISDFQYDALMRELQVIEKNHPELVTADSPTRRVGGAPREGFVKVVHAMPMMSLENALNRAELASFYARLQETLRDDAAEVLCEPKIDGLAVSLVYEDGLFASGSTRGDGQVGEDVTPNLRTIKTLPLRLAQELPGRFEVRGEVCIDKKGFAALNAAREEKGEPPFANPRNAAAGSLRTLDPRETARRSLKIYLYHIIGAESFGVSTQKEMLEKIATLGLPMQGAERLCTNISEINSYLDEWETKRFEHPIDTDGVVVKLNRLALREALGVTAKAPKWAIAFKFPPEEKLTQLRNIEVTVGRTGALTPTAVFDPVHLAGTVVRRAGLHNQDEIDRMDVRIGDFIWVHKAGEIIPEVGRVELSKRPQDARPFRLPAECPVCGSAAVRLPGEAAVKCTNSACPAQLKERIIYFASRQAMDISGLGEKIIDQLVEKRLIRDYADIYALKEEAIAGLDRLAEKSARNLISAIEKSKSRPLGAVINALGISNVGEKTANDLAERYRSLRALEKISRESERELELADGVGPVLAQSLHAWFSEPHNEGLLARLEAAGVNFVSNEPKAERGSMPWNGLKFVLTGELSSMTRAQAGERIRALGGETLESVSKKTSFVVVGEAPGGKYAKARKLGVPTLNEEEFLKKLNDAKENNSPATEVMK</sequence>
<comment type="catalytic activity">
    <reaction evidence="12 14 15">
        <text>NAD(+) + (deoxyribonucleotide)n-3'-hydroxyl + 5'-phospho-(deoxyribonucleotide)m = (deoxyribonucleotide)n+m + AMP + beta-nicotinamide D-nucleotide.</text>
        <dbReference type="EC" id="6.5.1.2"/>
    </reaction>
</comment>
<evidence type="ECO:0000313" key="18">
    <source>
        <dbReference type="Proteomes" id="UP000027665"/>
    </source>
</evidence>
<dbReference type="Pfam" id="PF03119">
    <property type="entry name" value="DNA_ligase_ZBD"/>
    <property type="match status" value="1"/>
</dbReference>
<dbReference type="SUPFAM" id="SSF47781">
    <property type="entry name" value="RuvA domain 2-like"/>
    <property type="match status" value="1"/>
</dbReference>
<evidence type="ECO:0000256" key="3">
    <source>
        <dbReference type="ARBA" id="ARBA00013308"/>
    </source>
</evidence>
<dbReference type="InterPro" id="IPR010994">
    <property type="entry name" value="RuvA_2-like"/>
</dbReference>
<dbReference type="CDD" id="cd17748">
    <property type="entry name" value="BRCT_DNA_ligase_like"/>
    <property type="match status" value="1"/>
</dbReference>
<dbReference type="Pfam" id="PF03120">
    <property type="entry name" value="OB_DNA_ligase"/>
    <property type="match status" value="1"/>
</dbReference>